<dbReference type="eggNOG" id="COG3501">
    <property type="taxonomic scope" value="Bacteria"/>
</dbReference>
<dbReference type="Gene3D" id="3.55.50.10">
    <property type="entry name" value="Baseplate protein-like domains"/>
    <property type="match status" value="1"/>
</dbReference>
<dbReference type="SUPFAM" id="SSF69279">
    <property type="entry name" value="Phage tail proteins"/>
    <property type="match status" value="3"/>
</dbReference>
<evidence type="ECO:0000256" key="3">
    <source>
        <dbReference type="ARBA" id="ARBA00022525"/>
    </source>
</evidence>
<keyword evidence="8" id="KW-1185">Reference proteome</keyword>
<feature type="domain" description="Gp5/Type VI secretion system Vgr C-terminal trimerisation" evidence="6">
    <location>
        <begin position="509"/>
        <end position="613"/>
    </location>
</feature>
<dbReference type="OrthoDB" id="5477241at2"/>
<dbReference type="SUPFAM" id="SSF69255">
    <property type="entry name" value="gp5 N-terminal domain-like"/>
    <property type="match status" value="1"/>
</dbReference>
<evidence type="ECO:0000256" key="4">
    <source>
        <dbReference type="SAM" id="MobiDB-lite"/>
    </source>
</evidence>
<keyword evidence="3" id="KW-0964">Secreted</keyword>
<feature type="region of interest" description="Disordered" evidence="4">
    <location>
        <begin position="379"/>
        <end position="400"/>
    </location>
</feature>
<dbReference type="Pfam" id="PF22178">
    <property type="entry name" value="Gp5_trimer_C"/>
    <property type="match status" value="1"/>
</dbReference>
<dbReference type="Proteomes" id="UP000019678">
    <property type="component" value="Unassembled WGS sequence"/>
</dbReference>
<dbReference type="STRING" id="1192034.CAP_7550"/>
<name>A0A017T0M3_9BACT</name>
<dbReference type="PANTHER" id="PTHR32305:SF15">
    <property type="entry name" value="PROTEIN RHSA-RELATED"/>
    <property type="match status" value="1"/>
</dbReference>
<evidence type="ECO:0000256" key="2">
    <source>
        <dbReference type="ARBA" id="ARBA00005558"/>
    </source>
</evidence>
<dbReference type="InterPro" id="IPR017847">
    <property type="entry name" value="T6SS_RhsGE_Vgr_subset"/>
</dbReference>
<comment type="similarity">
    <text evidence="2">Belongs to the VgrG protein family.</text>
</comment>
<dbReference type="NCBIfam" id="TIGR03361">
    <property type="entry name" value="VI_Rhs_Vgr"/>
    <property type="match status" value="1"/>
</dbReference>
<evidence type="ECO:0000313" key="8">
    <source>
        <dbReference type="Proteomes" id="UP000019678"/>
    </source>
</evidence>
<gene>
    <name evidence="7" type="ORF">CAP_7550</name>
</gene>
<feature type="domain" description="Gp5/Type VI secretion system Vgr protein OB-fold" evidence="5">
    <location>
        <begin position="444"/>
        <end position="492"/>
    </location>
</feature>
<evidence type="ECO:0000259" key="6">
    <source>
        <dbReference type="Pfam" id="PF22178"/>
    </source>
</evidence>
<evidence type="ECO:0000259" key="5">
    <source>
        <dbReference type="Pfam" id="PF04717"/>
    </source>
</evidence>
<comment type="subcellular location">
    <subcellularLocation>
        <location evidence="1">Secreted</location>
    </subcellularLocation>
</comment>
<proteinExistence type="inferred from homology"/>
<dbReference type="InterPro" id="IPR054030">
    <property type="entry name" value="Gp5_Vgr_C"/>
</dbReference>
<evidence type="ECO:0000256" key="1">
    <source>
        <dbReference type="ARBA" id="ARBA00004613"/>
    </source>
</evidence>
<dbReference type="EMBL" id="ASRX01000067">
    <property type="protein sequence ID" value="EYF02071.1"/>
    <property type="molecule type" value="Genomic_DNA"/>
</dbReference>
<dbReference type="Gene3D" id="2.30.110.50">
    <property type="match status" value="1"/>
</dbReference>
<protein>
    <submittedName>
        <fullName evidence="7">VgrG protein</fullName>
    </submittedName>
</protein>
<dbReference type="SUPFAM" id="SSF69349">
    <property type="entry name" value="Phage fibre proteins"/>
    <property type="match status" value="1"/>
</dbReference>
<dbReference type="AlphaFoldDB" id="A0A017T0M3"/>
<organism evidence="7 8">
    <name type="scientific">Chondromyces apiculatus DSM 436</name>
    <dbReference type="NCBI Taxonomy" id="1192034"/>
    <lineage>
        <taxon>Bacteria</taxon>
        <taxon>Pseudomonadati</taxon>
        <taxon>Myxococcota</taxon>
        <taxon>Polyangia</taxon>
        <taxon>Polyangiales</taxon>
        <taxon>Polyangiaceae</taxon>
        <taxon>Chondromyces</taxon>
    </lineage>
</organism>
<sequence length="728" mass="79255">MIEDVFFAWEGADGPEGPWRHLLVLEVRGTEALSAPYSFEIELVRHESAPDVGVEDLVGARAALRIATKVTPAYRLIHGVIASAEELGEVDRGTRYRVELAPPFVRATMMKKSLIYLDKTLKEIIESTLTRASWGAGLVEKSGEAREPAEDDGDFERFTPARALFTWRCLDMSRLADRRARPYCVQYNESDLAFVSRLLEEEGIAYHVEHEKGECVLVLSDFDGGRQRVSGTMGPGILGHVVENVRVGSRLRPRSASLDDHDWRKPNLSLLAQSPAGVTDFQTHEHPGRYGDARELGEKLAEKREQRLDTERTWASADARNRMLGAGSIFSLEHPNGRWSGDYLVTSVRYTLRQRGSFSTKGEEDPYTVHLSALRCGAPGEKGESRFRPERVTPRPRIQGSQTAVVTAEPSAAEAEINVGGPEDIGCVRVRFHWDIDAGRHEIEATSCWVRVSQLFAGASHGAIWNPRVGEEVIMDFLDGDPDRPIVTGRVYNGVNKPAESPVARPTWSAIKSYVSPRNDNYNMIAFEDLQGKEQIVVHAARNLDETVLATHNTGVGGDQNYGVGGNQNISVDKNRAIVVHGDETHNIDGTQKVWIGADQSIFVNGSRGVLVNSGNDLLKVPGGSHKSQAGVQHKFHSPGFSVTSLLTQFTQQIFSVKSGGASITVSDGMISLDSGGGAKLVLSGGTAYVIADKVFIDGAGGNIQCAGTIKLLASEVSALAGTIKLNG</sequence>
<dbReference type="Gene3D" id="2.40.50.230">
    <property type="entry name" value="Gp5 N-terminal domain"/>
    <property type="match status" value="1"/>
</dbReference>
<dbReference type="Pfam" id="PF05954">
    <property type="entry name" value="Phage_GPD"/>
    <property type="match status" value="1"/>
</dbReference>
<dbReference type="InterPro" id="IPR050708">
    <property type="entry name" value="T6SS_VgrG/RHS"/>
</dbReference>
<evidence type="ECO:0000313" key="7">
    <source>
        <dbReference type="EMBL" id="EYF02071.1"/>
    </source>
</evidence>
<dbReference type="PANTHER" id="PTHR32305">
    <property type="match status" value="1"/>
</dbReference>
<dbReference type="GO" id="GO:0005576">
    <property type="term" value="C:extracellular region"/>
    <property type="evidence" value="ECO:0007669"/>
    <property type="project" value="UniProtKB-SubCell"/>
</dbReference>
<dbReference type="InterPro" id="IPR037026">
    <property type="entry name" value="Vgr_OB-fold_dom_sf"/>
</dbReference>
<dbReference type="Gene3D" id="4.10.220.110">
    <property type="match status" value="1"/>
</dbReference>
<comment type="caution">
    <text evidence="7">The sequence shown here is derived from an EMBL/GenBank/DDBJ whole genome shotgun (WGS) entry which is preliminary data.</text>
</comment>
<dbReference type="NCBIfam" id="TIGR01646">
    <property type="entry name" value="vgr_GE"/>
    <property type="match status" value="1"/>
</dbReference>
<feature type="compositionally biased region" description="Basic and acidic residues" evidence="4">
    <location>
        <begin position="381"/>
        <end position="393"/>
    </location>
</feature>
<reference evidence="7 8" key="1">
    <citation type="submission" date="2013-05" db="EMBL/GenBank/DDBJ databases">
        <title>Genome assembly of Chondromyces apiculatus DSM 436.</title>
        <authorList>
            <person name="Sharma G."/>
            <person name="Khatri I."/>
            <person name="Kaur C."/>
            <person name="Mayilraj S."/>
            <person name="Subramanian S."/>
        </authorList>
    </citation>
    <scope>NUCLEOTIDE SEQUENCE [LARGE SCALE GENOMIC DNA]</scope>
    <source>
        <strain evidence="7 8">DSM 436</strain>
    </source>
</reference>
<dbReference type="InterPro" id="IPR006531">
    <property type="entry name" value="Gp5/Vgr_OB"/>
</dbReference>
<dbReference type="Pfam" id="PF04717">
    <property type="entry name" value="Phage_base_V"/>
    <property type="match status" value="1"/>
</dbReference>
<dbReference type="InterPro" id="IPR006533">
    <property type="entry name" value="T6SS_Vgr_RhsGE"/>
</dbReference>
<accession>A0A017T0M3</accession>
<dbReference type="RefSeq" id="WP_052376473.1">
    <property type="nucleotide sequence ID" value="NZ_ASRX01000067.1"/>
</dbReference>